<gene>
    <name evidence="5" type="ORF">OFAG_01396</name>
</gene>
<dbReference type="CDD" id="cd02856">
    <property type="entry name" value="E_set_GDE_Isoamylase_N"/>
    <property type="match status" value="1"/>
</dbReference>
<dbReference type="Proteomes" id="UP000003973">
    <property type="component" value="Unassembled WGS sequence"/>
</dbReference>
<evidence type="ECO:0000313" key="6">
    <source>
        <dbReference type="Proteomes" id="UP000003973"/>
    </source>
</evidence>
<dbReference type="GO" id="GO:0005980">
    <property type="term" value="P:glycogen catabolic process"/>
    <property type="evidence" value="ECO:0007669"/>
    <property type="project" value="InterPro"/>
</dbReference>
<dbReference type="InterPro" id="IPR013783">
    <property type="entry name" value="Ig-like_fold"/>
</dbReference>
<proteinExistence type="inferred from homology"/>
<keyword evidence="6" id="KW-1185">Reference proteome</keyword>
<dbReference type="InterPro" id="IPR014756">
    <property type="entry name" value="Ig_E-set"/>
</dbReference>
<sequence>MEMDSDFRLMPGKLYPLGAHWDGNGINFSLVAPSAESVVLCLFDDTGEEERARLPLPVQKDGVWCGYLRGGKPGLVYAYRVSGVHSPRNGQRFNDRKVLLDPYARQVVGRYKGQDEFLDASDADTGAIALKGKVVHEPYDWGGDEPPRIPMAQTVLYELHLKGFTKRHPGVPENLRGTYAAMAEPVILDYLEKLGVTSVEILPVFAMADEARLVRAGKANYWGYNTIGFFAPENRYWSGRPGTTPVSEFRDMVKALHSRGIEVILDVVYNHTAEGNEDGPMLSFKGIDNAMYYHLRPDNPARYENWSGCGNSLNLGHPRVLQMVMDSLRYWVEEMHVDGFRFDLTPSLARDKTDYSINSAFFRAIAEDPVISRVKLIAEPWDLGPDGYQLGNFPFGWLEWNDKYRDTVRSFWLHQGPSLGEFAQRFAGSDDLFGVRERLPAASVNYVTSHDGFTLRDLVSYNHKHNEANGENNRDGTDHNLSWNCGEEGKATLQEVISRRNRLRRALLATLFFSQGTPMLVAGDEFGQTQNGNNNPYCQDNELTWLNWEETDMGLLEFVRRLIELRKTYPALRQNKWFSPDHTDFASTGTGVRWLSPTGGDKLGSSWSNKRLFSMGILIRASDSPRSCLILLNASVQSIIFRLPPGRWKVLSDSSGTFTADANLEFQVLLPGHTIMLAVP</sequence>
<dbReference type="CAZy" id="CBM48">
    <property type="family name" value="Carbohydrate-Binding Module Family 48"/>
</dbReference>
<dbReference type="SUPFAM" id="SSF81296">
    <property type="entry name" value="E set domains"/>
    <property type="match status" value="1"/>
</dbReference>
<organism evidence="5 6">
    <name type="scientific">Oxalobacter paraformigenes</name>
    <dbReference type="NCBI Taxonomy" id="556268"/>
    <lineage>
        <taxon>Bacteria</taxon>
        <taxon>Pseudomonadati</taxon>
        <taxon>Pseudomonadota</taxon>
        <taxon>Betaproteobacteria</taxon>
        <taxon>Burkholderiales</taxon>
        <taxon>Oxalobacteraceae</taxon>
        <taxon>Oxalobacter</taxon>
    </lineage>
</organism>
<reference evidence="5" key="1">
    <citation type="submission" date="2011-10" db="EMBL/GenBank/DDBJ databases">
        <title>The Genome Sequence of Oxalobacter formigenes HOxBLS.</title>
        <authorList>
            <consortium name="The Broad Institute Genome Sequencing Platform"/>
            <person name="Earl A."/>
            <person name="Ward D."/>
            <person name="Feldgarden M."/>
            <person name="Gevers D."/>
            <person name="Allison M.J."/>
            <person name="Humphrey S."/>
            <person name="Young S.K."/>
            <person name="Zeng Q."/>
            <person name="Gargeya S."/>
            <person name="Fitzgerald M."/>
            <person name="Haas B."/>
            <person name="Abouelleil A."/>
            <person name="Alvarado L."/>
            <person name="Arachchi H.M."/>
            <person name="Berlin A."/>
            <person name="Brown A."/>
            <person name="Chapman S.B."/>
            <person name="Chen Z."/>
            <person name="Dunbar C."/>
            <person name="Freedman E."/>
            <person name="Gearin G."/>
            <person name="Goldberg J."/>
            <person name="Griggs A."/>
            <person name="Gujja S."/>
            <person name="Heiman D."/>
            <person name="Howarth C."/>
            <person name="Larson L."/>
            <person name="Lui A."/>
            <person name="MacDonald P.J.P."/>
            <person name="Montmayeur A."/>
            <person name="Murphy C."/>
            <person name="Neiman D."/>
            <person name="Pearson M."/>
            <person name="Priest M."/>
            <person name="Roberts A."/>
            <person name="Saif S."/>
            <person name="Shea T."/>
            <person name="Shenoy N."/>
            <person name="Sisk P."/>
            <person name="Stolte C."/>
            <person name="Sykes S."/>
            <person name="Wortman J."/>
            <person name="Nusbaum C."/>
            <person name="Birren B."/>
        </authorList>
    </citation>
    <scope>NUCLEOTIDE SEQUENCE [LARGE SCALE GENOMIC DNA]</scope>
    <source>
        <strain evidence="5">HOxBLS</strain>
    </source>
</reference>
<evidence type="ECO:0000256" key="3">
    <source>
        <dbReference type="ARBA" id="ARBA00023295"/>
    </source>
</evidence>
<dbReference type="SMART" id="SM00642">
    <property type="entry name" value="Aamy"/>
    <property type="match status" value="1"/>
</dbReference>
<dbReference type="CAZy" id="GH13">
    <property type="family name" value="Glycoside Hydrolase Family 13"/>
</dbReference>
<dbReference type="InterPro" id="IPR017853">
    <property type="entry name" value="GH"/>
</dbReference>
<dbReference type="InterPro" id="IPR006047">
    <property type="entry name" value="GH13_cat_dom"/>
</dbReference>
<dbReference type="HOGENOM" id="CLU_011725_1_1_4"/>
<name>C3X4V7_9BURK</name>
<evidence type="ECO:0000256" key="2">
    <source>
        <dbReference type="ARBA" id="ARBA00022801"/>
    </source>
</evidence>
<accession>C3X4V7</accession>
<dbReference type="AlphaFoldDB" id="C3X4V7"/>
<dbReference type="Gene3D" id="2.60.40.10">
    <property type="entry name" value="Immunoglobulins"/>
    <property type="match status" value="1"/>
</dbReference>
<dbReference type="NCBIfam" id="TIGR02100">
    <property type="entry name" value="glgX_debranch"/>
    <property type="match status" value="1"/>
</dbReference>
<dbReference type="CDD" id="cd11326">
    <property type="entry name" value="AmyAc_Glg_debranch"/>
    <property type="match status" value="1"/>
</dbReference>
<protein>
    <submittedName>
        <fullName evidence="5">Glycogen debranching enzyme GlgX</fullName>
    </submittedName>
</protein>
<dbReference type="SUPFAM" id="SSF51445">
    <property type="entry name" value="(Trans)glycosidases"/>
    <property type="match status" value="1"/>
</dbReference>
<dbReference type="EMBL" id="ACDP02000006">
    <property type="protein sequence ID" value="EEO28243.1"/>
    <property type="molecule type" value="Genomic_DNA"/>
</dbReference>
<dbReference type="InterPro" id="IPR011837">
    <property type="entry name" value="Glycogen_debranch_GlgX"/>
</dbReference>
<evidence type="ECO:0000256" key="1">
    <source>
        <dbReference type="ARBA" id="ARBA00008061"/>
    </source>
</evidence>
<comment type="caution">
    <text evidence="5">The sequence shown here is derived from an EMBL/GenBank/DDBJ whole genome shotgun (WGS) entry which is preliminary data.</text>
</comment>
<dbReference type="InterPro" id="IPR004193">
    <property type="entry name" value="Glyco_hydro_13_N"/>
</dbReference>
<dbReference type="SUPFAM" id="SSF51011">
    <property type="entry name" value="Glycosyl hydrolase domain"/>
    <property type="match status" value="1"/>
</dbReference>
<dbReference type="GO" id="GO:0004135">
    <property type="term" value="F:amylo-alpha-1,6-glucosidase activity"/>
    <property type="evidence" value="ECO:0007669"/>
    <property type="project" value="InterPro"/>
</dbReference>
<keyword evidence="2" id="KW-0378">Hydrolase</keyword>
<dbReference type="Pfam" id="PF00128">
    <property type="entry name" value="Alpha-amylase"/>
    <property type="match status" value="1"/>
</dbReference>
<dbReference type="InterPro" id="IPR044505">
    <property type="entry name" value="GlgX_Isoamylase_N_E_set"/>
</dbReference>
<dbReference type="Pfam" id="PF02922">
    <property type="entry name" value="CBM_48"/>
    <property type="match status" value="1"/>
</dbReference>
<keyword evidence="3" id="KW-0326">Glycosidase</keyword>
<evidence type="ECO:0000313" key="5">
    <source>
        <dbReference type="EMBL" id="EEO28243.1"/>
    </source>
</evidence>
<comment type="similarity">
    <text evidence="1">Belongs to the glycosyl hydrolase 13 family.</text>
</comment>
<dbReference type="PANTHER" id="PTHR43002">
    <property type="entry name" value="GLYCOGEN DEBRANCHING ENZYME"/>
    <property type="match status" value="1"/>
</dbReference>
<dbReference type="RefSeq" id="WP_005877797.1">
    <property type="nucleotide sequence ID" value="NZ_CABMNL010000001.1"/>
</dbReference>
<evidence type="ECO:0000259" key="4">
    <source>
        <dbReference type="SMART" id="SM00642"/>
    </source>
</evidence>
<dbReference type="eggNOG" id="COG1523">
    <property type="taxonomic scope" value="Bacteria"/>
</dbReference>
<dbReference type="Gene3D" id="3.20.20.80">
    <property type="entry name" value="Glycosidases"/>
    <property type="match status" value="1"/>
</dbReference>
<feature type="domain" description="Glycosyl hydrolase family 13 catalytic" evidence="4">
    <location>
        <begin position="158"/>
        <end position="566"/>
    </location>
</feature>